<accession>U5D4D8</accession>
<evidence type="ECO:0000313" key="1">
    <source>
        <dbReference type="EMBL" id="ERN17314.1"/>
    </source>
</evidence>
<organism evidence="1 2">
    <name type="scientific">Amborella trichopoda</name>
    <dbReference type="NCBI Taxonomy" id="13333"/>
    <lineage>
        <taxon>Eukaryota</taxon>
        <taxon>Viridiplantae</taxon>
        <taxon>Streptophyta</taxon>
        <taxon>Embryophyta</taxon>
        <taxon>Tracheophyta</taxon>
        <taxon>Spermatophyta</taxon>
        <taxon>Magnoliopsida</taxon>
        <taxon>Amborellales</taxon>
        <taxon>Amborellaceae</taxon>
        <taxon>Amborella</taxon>
    </lineage>
</organism>
<protein>
    <submittedName>
        <fullName evidence="1">Uncharacterized protein</fullName>
    </submittedName>
</protein>
<dbReference type="AlphaFoldDB" id="U5D4D8"/>
<name>U5D4D8_AMBTC</name>
<proteinExistence type="predicted"/>
<dbReference type="EMBL" id="KI392350">
    <property type="protein sequence ID" value="ERN17314.1"/>
    <property type="molecule type" value="Genomic_DNA"/>
</dbReference>
<dbReference type="Gramene" id="ERN17314">
    <property type="protein sequence ID" value="ERN17314"/>
    <property type="gene ID" value="AMTR_s00037p00079130"/>
</dbReference>
<dbReference type="Proteomes" id="UP000017836">
    <property type="component" value="Unassembled WGS sequence"/>
</dbReference>
<dbReference type="HOGENOM" id="CLU_1799038_0_0_1"/>
<sequence length="144" mass="15841">MIKVANDPSDLLIQFNLSVFNLTKLIMAGKPLTRSSLKSITDMPAVVVKWHPSWSSCTSSLGDKCGPNPITGVIGELKAVTSLLFSPFTRPAELDLLRLIKRYTLYPFDAYMDSLDVDVGPTWSLVLLVPCYQSLLRLVLGGIL</sequence>
<reference evidence="2" key="1">
    <citation type="journal article" date="2013" name="Science">
        <title>The Amborella genome and the evolution of flowering plants.</title>
        <authorList>
            <consortium name="Amborella Genome Project"/>
        </authorList>
    </citation>
    <scope>NUCLEOTIDE SEQUENCE [LARGE SCALE GENOMIC DNA]</scope>
</reference>
<gene>
    <name evidence="1" type="ORF">AMTR_s00037p00079130</name>
</gene>
<keyword evidence="2" id="KW-1185">Reference proteome</keyword>
<evidence type="ECO:0000313" key="2">
    <source>
        <dbReference type="Proteomes" id="UP000017836"/>
    </source>
</evidence>